<dbReference type="GO" id="GO:0017004">
    <property type="term" value="P:cytochrome complex assembly"/>
    <property type="evidence" value="ECO:0007669"/>
    <property type="project" value="UniProtKB-KW"/>
</dbReference>
<comment type="subcellular location">
    <subcellularLocation>
        <location evidence="1">Cell envelope</location>
    </subcellularLocation>
</comment>
<name>A0A246IZA8_9BURK</name>
<protein>
    <recommendedName>
        <fullName evidence="6">Thioredoxin domain-containing protein</fullName>
    </recommendedName>
</protein>
<evidence type="ECO:0000256" key="2">
    <source>
        <dbReference type="ARBA" id="ARBA00022748"/>
    </source>
</evidence>
<accession>A0A246IZA8</accession>
<proteinExistence type="predicted"/>
<dbReference type="OrthoDB" id="9815205at2"/>
<dbReference type="RefSeq" id="WP_088386993.1">
    <property type="nucleotide sequence ID" value="NZ_NIOF01000012.1"/>
</dbReference>
<dbReference type="SUPFAM" id="SSF52833">
    <property type="entry name" value="Thioredoxin-like"/>
    <property type="match status" value="1"/>
</dbReference>
<evidence type="ECO:0000313" key="7">
    <source>
        <dbReference type="EMBL" id="OWQ85690.1"/>
    </source>
</evidence>
<feature type="chain" id="PRO_5013077557" description="Thioredoxin domain-containing protein" evidence="5">
    <location>
        <begin position="24"/>
        <end position="182"/>
    </location>
</feature>
<reference evidence="7 8" key="1">
    <citation type="journal article" date="2008" name="Int. J. Syst. Evol. Microbiol.">
        <title>Description of Roseateles aquatilis sp. nov. and Roseateles terrae sp. nov., in the class Betaproteobacteria, and emended description of the genus Roseateles.</title>
        <authorList>
            <person name="Gomila M."/>
            <person name="Bowien B."/>
            <person name="Falsen E."/>
            <person name="Moore E.R."/>
            <person name="Lalucat J."/>
        </authorList>
    </citation>
    <scope>NUCLEOTIDE SEQUENCE [LARGE SCALE GENOMIC DNA]</scope>
    <source>
        <strain evidence="7 8">CCUG 48205</strain>
    </source>
</reference>
<keyword evidence="4" id="KW-0676">Redox-active center</keyword>
<evidence type="ECO:0000256" key="1">
    <source>
        <dbReference type="ARBA" id="ARBA00004196"/>
    </source>
</evidence>
<dbReference type="PANTHER" id="PTHR42852:SF6">
    <property type="entry name" value="THIOL:DISULFIDE INTERCHANGE PROTEIN DSBE"/>
    <property type="match status" value="1"/>
</dbReference>
<feature type="signal peptide" evidence="5">
    <location>
        <begin position="1"/>
        <end position="23"/>
    </location>
</feature>
<feature type="domain" description="Thioredoxin" evidence="6">
    <location>
        <begin position="36"/>
        <end position="178"/>
    </location>
</feature>
<sequence>MRPLILALAIGLGFAATVDTASAAERTYRALPNFSVAAGETFPLDGMTDPQGQVLPRKQLLGKFLLINFYTRHCAPCVKEVPKLNQVKARRADLNVLAITPDAKDEAGKYVQKHGLTWPVAADAEKLFNQLKVDAFPAFALLDANGRLVATTFANQLGGEDGHATVEGIEAWVDAQVKKASL</sequence>
<evidence type="ECO:0000313" key="8">
    <source>
        <dbReference type="Proteomes" id="UP000197468"/>
    </source>
</evidence>
<dbReference type="InterPro" id="IPR050553">
    <property type="entry name" value="Thioredoxin_ResA/DsbE_sf"/>
</dbReference>
<dbReference type="GO" id="GO:0030313">
    <property type="term" value="C:cell envelope"/>
    <property type="evidence" value="ECO:0007669"/>
    <property type="project" value="UniProtKB-SubCell"/>
</dbReference>
<dbReference type="PANTHER" id="PTHR42852">
    <property type="entry name" value="THIOL:DISULFIDE INTERCHANGE PROTEIN DSBE"/>
    <property type="match status" value="1"/>
</dbReference>
<evidence type="ECO:0000256" key="3">
    <source>
        <dbReference type="ARBA" id="ARBA00023157"/>
    </source>
</evidence>
<evidence type="ECO:0000259" key="6">
    <source>
        <dbReference type="PROSITE" id="PS51352"/>
    </source>
</evidence>
<dbReference type="Pfam" id="PF00578">
    <property type="entry name" value="AhpC-TSA"/>
    <property type="match status" value="1"/>
</dbReference>
<dbReference type="PROSITE" id="PS51352">
    <property type="entry name" value="THIOREDOXIN_2"/>
    <property type="match status" value="1"/>
</dbReference>
<dbReference type="InterPro" id="IPR000866">
    <property type="entry name" value="AhpC/TSA"/>
</dbReference>
<keyword evidence="5" id="KW-0732">Signal</keyword>
<dbReference type="AlphaFoldDB" id="A0A246IZA8"/>
<dbReference type="CDD" id="cd02966">
    <property type="entry name" value="TlpA_like_family"/>
    <property type="match status" value="1"/>
</dbReference>
<dbReference type="Proteomes" id="UP000197468">
    <property type="component" value="Unassembled WGS sequence"/>
</dbReference>
<dbReference type="Gene3D" id="3.40.30.10">
    <property type="entry name" value="Glutaredoxin"/>
    <property type="match status" value="1"/>
</dbReference>
<dbReference type="InterPro" id="IPR013766">
    <property type="entry name" value="Thioredoxin_domain"/>
</dbReference>
<comment type="caution">
    <text evidence="7">The sequence shown here is derived from an EMBL/GenBank/DDBJ whole genome shotgun (WGS) entry which is preliminary data.</text>
</comment>
<evidence type="ECO:0000256" key="5">
    <source>
        <dbReference type="SAM" id="SignalP"/>
    </source>
</evidence>
<evidence type="ECO:0000256" key="4">
    <source>
        <dbReference type="ARBA" id="ARBA00023284"/>
    </source>
</evidence>
<keyword evidence="3" id="KW-1015">Disulfide bond</keyword>
<keyword evidence="8" id="KW-1185">Reference proteome</keyword>
<dbReference type="GO" id="GO:0016209">
    <property type="term" value="F:antioxidant activity"/>
    <property type="evidence" value="ECO:0007669"/>
    <property type="project" value="InterPro"/>
</dbReference>
<gene>
    <name evidence="7" type="ORF">CDN99_21675</name>
</gene>
<dbReference type="EMBL" id="NIOF01000012">
    <property type="protein sequence ID" value="OWQ85690.1"/>
    <property type="molecule type" value="Genomic_DNA"/>
</dbReference>
<dbReference type="GO" id="GO:0016491">
    <property type="term" value="F:oxidoreductase activity"/>
    <property type="evidence" value="ECO:0007669"/>
    <property type="project" value="InterPro"/>
</dbReference>
<organism evidence="7 8">
    <name type="scientific">Roseateles aquatilis</name>
    <dbReference type="NCBI Taxonomy" id="431061"/>
    <lineage>
        <taxon>Bacteria</taxon>
        <taxon>Pseudomonadati</taxon>
        <taxon>Pseudomonadota</taxon>
        <taxon>Betaproteobacteria</taxon>
        <taxon>Burkholderiales</taxon>
        <taxon>Sphaerotilaceae</taxon>
        <taxon>Roseateles</taxon>
    </lineage>
</organism>
<keyword evidence="2" id="KW-0201">Cytochrome c-type biogenesis</keyword>
<dbReference type="InterPro" id="IPR036249">
    <property type="entry name" value="Thioredoxin-like_sf"/>
</dbReference>